<feature type="domain" description="DUF8010" evidence="1">
    <location>
        <begin position="2"/>
        <end position="110"/>
    </location>
</feature>
<dbReference type="InterPro" id="IPR058323">
    <property type="entry name" value="DUF8010"/>
</dbReference>
<reference evidence="3 4" key="1">
    <citation type="submission" date="2019-06" db="EMBL/GenBank/DDBJ databases">
        <title>Sequencing the genomes of 1000 actinobacteria strains.</title>
        <authorList>
            <person name="Klenk H.-P."/>
        </authorList>
    </citation>
    <scope>NUCLEOTIDE SEQUENCE [LARGE SCALE GENOMIC DNA]</scope>
    <source>
        <strain evidence="3 4">DSM 18935</strain>
    </source>
</reference>
<evidence type="ECO:0000259" key="2">
    <source>
        <dbReference type="Pfam" id="PF26572"/>
    </source>
</evidence>
<keyword evidence="4" id="KW-1185">Reference proteome</keyword>
<dbReference type="InterPro" id="IPR058498">
    <property type="entry name" value="DUF8185"/>
</dbReference>
<name>A0A560W7Y6_9MICO</name>
<feature type="domain" description="DUF8185" evidence="2">
    <location>
        <begin position="114"/>
        <end position="222"/>
    </location>
</feature>
<organism evidence="3 4">
    <name type="scientific">Marihabitans asiaticum</name>
    <dbReference type="NCBI Taxonomy" id="415218"/>
    <lineage>
        <taxon>Bacteria</taxon>
        <taxon>Bacillati</taxon>
        <taxon>Actinomycetota</taxon>
        <taxon>Actinomycetes</taxon>
        <taxon>Micrococcales</taxon>
        <taxon>Intrasporangiaceae</taxon>
        <taxon>Marihabitans</taxon>
    </lineage>
</organism>
<dbReference type="AlphaFoldDB" id="A0A560W7Y6"/>
<dbReference type="Pfam" id="PF26572">
    <property type="entry name" value="DUF8185"/>
    <property type="match status" value="1"/>
</dbReference>
<dbReference type="RefSeq" id="WP_144857809.1">
    <property type="nucleotide sequence ID" value="NZ_BAAAYT010000002.1"/>
</dbReference>
<protein>
    <submittedName>
        <fullName evidence="3">Uncharacterized protein</fullName>
    </submittedName>
</protein>
<dbReference type="OrthoDB" id="4801220at2"/>
<dbReference type="EMBL" id="VIUW01000004">
    <property type="protein sequence ID" value="TWD13743.1"/>
    <property type="molecule type" value="Genomic_DNA"/>
</dbReference>
<sequence length="222" mass="22405">MSTLHLLDEESAADLRTFVARAKRHDPDGAIRLQVVPRGEGGVLAAWVCVLPGVGLMRSGLVLGLRTVALACGDEALDTVVPLAGLTDRFAHGAITELPVPPSTVEAAWAAISPPLGGWRELGTVAGSALSEVASTGVAEVATGTPEGAGSAAVADLRARVWGRAVEGGSAAGAEPLTIPAGAAFGMAVLGFVPPSPGGQVAVHRQGPWTRLSSRTGFVLAR</sequence>
<evidence type="ECO:0000259" key="1">
    <source>
        <dbReference type="Pfam" id="PF26035"/>
    </source>
</evidence>
<accession>A0A560W7Y6</accession>
<gene>
    <name evidence="3" type="ORF">FB557_2376</name>
</gene>
<dbReference type="Proteomes" id="UP000315628">
    <property type="component" value="Unassembled WGS sequence"/>
</dbReference>
<evidence type="ECO:0000313" key="4">
    <source>
        <dbReference type="Proteomes" id="UP000315628"/>
    </source>
</evidence>
<evidence type="ECO:0000313" key="3">
    <source>
        <dbReference type="EMBL" id="TWD13743.1"/>
    </source>
</evidence>
<dbReference type="Pfam" id="PF26035">
    <property type="entry name" value="DUF8010"/>
    <property type="match status" value="1"/>
</dbReference>
<proteinExistence type="predicted"/>
<comment type="caution">
    <text evidence="3">The sequence shown here is derived from an EMBL/GenBank/DDBJ whole genome shotgun (WGS) entry which is preliminary data.</text>
</comment>